<comment type="subunit">
    <text evidence="5">RNAP is composed of a core of 2 alpha, a beta and a beta' subunit. The core is associated with a delta subunit, and at least one of epsilon or omega. When a sigma factor is associated with the core the holoenzyme is formed, which can initiate transcription.</text>
</comment>
<keyword evidence="2 5" id="KW-0808">Transferase</keyword>
<dbReference type="RefSeq" id="WP_176009616.1">
    <property type="nucleotide sequence ID" value="NZ_CP041372.2"/>
</dbReference>
<dbReference type="Proteomes" id="UP000318138">
    <property type="component" value="Chromosome"/>
</dbReference>
<evidence type="ECO:0000313" key="6">
    <source>
        <dbReference type="EMBL" id="QKS71581.1"/>
    </source>
</evidence>
<dbReference type="InterPro" id="IPR009907">
    <property type="entry name" value="RpoY"/>
</dbReference>
<comment type="similarity">
    <text evidence="5">Belongs to the RNA polymerase subunit epsilon family.</text>
</comment>
<accession>A0A859FF37</accession>
<keyword evidence="1 5" id="KW-0240">DNA-directed RNA polymerase</keyword>
<name>A0A859FF37_9BACI</name>
<comment type="catalytic activity">
    <reaction evidence="5">
        <text>RNA(n) + a ribonucleoside 5'-triphosphate = RNA(n+1) + diphosphate</text>
        <dbReference type="Rhea" id="RHEA:21248"/>
        <dbReference type="Rhea" id="RHEA-COMP:14527"/>
        <dbReference type="Rhea" id="RHEA-COMP:17342"/>
        <dbReference type="ChEBI" id="CHEBI:33019"/>
        <dbReference type="ChEBI" id="CHEBI:61557"/>
        <dbReference type="ChEBI" id="CHEBI:140395"/>
        <dbReference type="EC" id="2.7.7.6"/>
    </reaction>
</comment>
<dbReference type="GO" id="GO:0003899">
    <property type="term" value="F:DNA-directed RNA polymerase activity"/>
    <property type="evidence" value="ECO:0007669"/>
    <property type="project" value="UniProtKB-UniRule"/>
</dbReference>
<evidence type="ECO:0000256" key="4">
    <source>
        <dbReference type="ARBA" id="ARBA00023163"/>
    </source>
</evidence>
<dbReference type="Pfam" id="PF07288">
    <property type="entry name" value="RpoY"/>
    <property type="match status" value="1"/>
</dbReference>
<evidence type="ECO:0000256" key="2">
    <source>
        <dbReference type="ARBA" id="ARBA00022679"/>
    </source>
</evidence>
<proteinExistence type="inferred from homology"/>
<evidence type="ECO:0000256" key="5">
    <source>
        <dbReference type="HAMAP-Rule" id="MF_01553"/>
    </source>
</evidence>
<keyword evidence="7" id="KW-1185">Reference proteome</keyword>
<dbReference type="AlphaFoldDB" id="A0A859FF37"/>
<evidence type="ECO:0000256" key="3">
    <source>
        <dbReference type="ARBA" id="ARBA00022695"/>
    </source>
</evidence>
<keyword evidence="3 5" id="KW-0548">Nucleotidyltransferase</keyword>
<comment type="function">
    <text evidence="5">A non-essential component of RNA polymerase (RNAP).</text>
</comment>
<protein>
    <recommendedName>
        <fullName evidence="5">DNA-directed RNA polymerase subunit epsilon</fullName>
        <shortName evidence="5">RNAP epsilon subunit</shortName>
        <ecNumber evidence="5">2.7.7.6</ecNumber>
    </recommendedName>
    <alternativeName>
        <fullName evidence="5">RNA polymerase epsilon subunit</fullName>
    </alternativeName>
    <alternativeName>
        <fullName evidence="5">Transcriptase subunit epsilon</fullName>
    </alternativeName>
</protein>
<evidence type="ECO:0000256" key="1">
    <source>
        <dbReference type="ARBA" id="ARBA00022478"/>
    </source>
</evidence>
<sequence>MIFKVFFQDTLTEVPVRERTNSIYVEANTIEEVRKSIKDRGYNIEFVTPLSESALAYEQDANEDFKVESVS</sequence>
<organism evidence="6 7">
    <name type="scientific">Paenalkalicoccus suaedae</name>
    <dbReference type="NCBI Taxonomy" id="2592382"/>
    <lineage>
        <taxon>Bacteria</taxon>
        <taxon>Bacillati</taxon>
        <taxon>Bacillota</taxon>
        <taxon>Bacilli</taxon>
        <taxon>Bacillales</taxon>
        <taxon>Bacillaceae</taxon>
        <taxon>Paenalkalicoccus</taxon>
    </lineage>
</organism>
<dbReference type="GO" id="GO:0000428">
    <property type="term" value="C:DNA-directed RNA polymerase complex"/>
    <property type="evidence" value="ECO:0007669"/>
    <property type="project" value="UniProtKB-KW"/>
</dbReference>
<dbReference type="GO" id="GO:0006351">
    <property type="term" value="P:DNA-templated transcription"/>
    <property type="evidence" value="ECO:0007669"/>
    <property type="project" value="UniProtKB-UniRule"/>
</dbReference>
<evidence type="ECO:0000313" key="7">
    <source>
        <dbReference type="Proteomes" id="UP000318138"/>
    </source>
</evidence>
<keyword evidence="4 5" id="KW-0804">Transcription</keyword>
<dbReference type="Gene3D" id="3.10.20.730">
    <property type="entry name" value="RNAP, epsilon subunit-like"/>
    <property type="match status" value="1"/>
</dbReference>
<dbReference type="HAMAP" id="MF_01553">
    <property type="entry name" value="RNApol_bact_RpoY"/>
    <property type="match status" value="1"/>
</dbReference>
<dbReference type="NCBIfam" id="NF010188">
    <property type="entry name" value="PRK13667.1"/>
    <property type="match status" value="1"/>
</dbReference>
<reference evidence="7" key="1">
    <citation type="submission" date="2019-07" db="EMBL/GenBank/DDBJ databases">
        <title>Bacillus alkalisoli sp. nov. isolated from saline soil.</title>
        <authorList>
            <person name="Sun J.-Q."/>
            <person name="Xu L."/>
        </authorList>
    </citation>
    <scope>NUCLEOTIDE SEQUENCE [LARGE SCALE GENOMIC DNA]</scope>
    <source>
        <strain evidence="7">M4U3P1</strain>
    </source>
</reference>
<dbReference type="GO" id="GO:0003677">
    <property type="term" value="F:DNA binding"/>
    <property type="evidence" value="ECO:0007669"/>
    <property type="project" value="UniProtKB-UniRule"/>
</dbReference>
<dbReference type="KEGG" id="psua:FLK61_33370"/>
<gene>
    <name evidence="5" type="primary">rpoY</name>
    <name evidence="6" type="ORF">FLK61_33370</name>
</gene>
<dbReference type="EC" id="2.7.7.6" evidence="5"/>
<dbReference type="EMBL" id="CP041372">
    <property type="protein sequence ID" value="QKS71581.1"/>
    <property type="molecule type" value="Genomic_DNA"/>
</dbReference>